<feature type="region of interest" description="Disordered" evidence="1">
    <location>
        <begin position="42"/>
        <end position="69"/>
    </location>
</feature>
<sequence>MPSPGFEPRRNGTAVSLTNHYIGWVAGPQPLGQKIGVNVHCTQHPIREQPLSPPPSQKTQKTFHPDEAP</sequence>
<accession>A0A8X6VYW7</accession>
<name>A0A8X6VYW7_TRICX</name>
<organism evidence="2 3">
    <name type="scientific">Trichonephila clavipes</name>
    <name type="common">Golden silk orbweaver</name>
    <name type="synonym">Nephila clavipes</name>
    <dbReference type="NCBI Taxonomy" id="2585209"/>
    <lineage>
        <taxon>Eukaryota</taxon>
        <taxon>Metazoa</taxon>
        <taxon>Ecdysozoa</taxon>
        <taxon>Arthropoda</taxon>
        <taxon>Chelicerata</taxon>
        <taxon>Arachnida</taxon>
        <taxon>Araneae</taxon>
        <taxon>Araneomorphae</taxon>
        <taxon>Entelegynae</taxon>
        <taxon>Araneoidea</taxon>
        <taxon>Nephilidae</taxon>
        <taxon>Trichonephila</taxon>
    </lineage>
</organism>
<comment type="caution">
    <text evidence="2">The sequence shown here is derived from an EMBL/GenBank/DDBJ whole genome shotgun (WGS) entry which is preliminary data.</text>
</comment>
<keyword evidence="3" id="KW-1185">Reference proteome</keyword>
<protein>
    <submittedName>
        <fullName evidence="2">Uncharacterized protein</fullName>
    </submittedName>
</protein>
<reference evidence="2" key="1">
    <citation type="submission" date="2020-08" db="EMBL/GenBank/DDBJ databases">
        <title>Multicomponent nature underlies the extraordinary mechanical properties of spider dragline silk.</title>
        <authorList>
            <person name="Kono N."/>
            <person name="Nakamura H."/>
            <person name="Mori M."/>
            <person name="Yoshida Y."/>
            <person name="Ohtoshi R."/>
            <person name="Malay A.D."/>
            <person name="Moran D.A.P."/>
            <person name="Tomita M."/>
            <person name="Numata K."/>
            <person name="Arakawa K."/>
        </authorList>
    </citation>
    <scope>NUCLEOTIDE SEQUENCE</scope>
</reference>
<dbReference type="EMBL" id="BMAU01021370">
    <property type="protein sequence ID" value="GFY25033.1"/>
    <property type="molecule type" value="Genomic_DNA"/>
</dbReference>
<dbReference type="AlphaFoldDB" id="A0A8X6VYW7"/>
<evidence type="ECO:0000313" key="2">
    <source>
        <dbReference type="EMBL" id="GFY25033.1"/>
    </source>
</evidence>
<proteinExistence type="predicted"/>
<evidence type="ECO:0000256" key="1">
    <source>
        <dbReference type="SAM" id="MobiDB-lite"/>
    </source>
</evidence>
<evidence type="ECO:0000313" key="3">
    <source>
        <dbReference type="Proteomes" id="UP000887159"/>
    </source>
</evidence>
<dbReference type="Proteomes" id="UP000887159">
    <property type="component" value="Unassembled WGS sequence"/>
</dbReference>
<gene>
    <name evidence="2" type="ORF">TNCV_2692241</name>
</gene>